<dbReference type="Gene3D" id="3.40.50.300">
    <property type="entry name" value="P-loop containing nucleotide triphosphate hydrolases"/>
    <property type="match status" value="1"/>
</dbReference>
<evidence type="ECO:0000256" key="2">
    <source>
        <dbReference type="ARBA" id="ARBA00005417"/>
    </source>
</evidence>
<dbReference type="GO" id="GO:0140359">
    <property type="term" value="F:ABC-type transporter activity"/>
    <property type="evidence" value="ECO:0007669"/>
    <property type="project" value="InterPro"/>
</dbReference>
<evidence type="ECO:0000256" key="10">
    <source>
        <dbReference type="ARBA" id="ARBA00023136"/>
    </source>
</evidence>
<feature type="transmembrane region" description="Helical" evidence="11">
    <location>
        <begin position="276"/>
        <end position="299"/>
    </location>
</feature>
<dbReference type="SMART" id="SM00382">
    <property type="entry name" value="AAA"/>
    <property type="match status" value="1"/>
</dbReference>
<keyword evidence="7" id="KW-0547">Nucleotide-binding</keyword>
<dbReference type="Proteomes" id="UP001165667">
    <property type="component" value="Unassembled WGS sequence"/>
</dbReference>
<evidence type="ECO:0000256" key="8">
    <source>
        <dbReference type="ARBA" id="ARBA00022840"/>
    </source>
</evidence>
<evidence type="ECO:0000259" key="13">
    <source>
        <dbReference type="PROSITE" id="PS50929"/>
    </source>
</evidence>
<dbReference type="PROSITE" id="PS00211">
    <property type="entry name" value="ABC_TRANSPORTER_1"/>
    <property type="match status" value="1"/>
</dbReference>
<evidence type="ECO:0000256" key="9">
    <source>
        <dbReference type="ARBA" id="ARBA00022989"/>
    </source>
</evidence>
<dbReference type="PANTHER" id="PTHR24221:SF646">
    <property type="entry name" value="HAEMOLYSIN SECRETION ATP-BINDING PROTEIN"/>
    <property type="match status" value="1"/>
</dbReference>
<keyword evidence="15" id="KW-1185">Reference proteome</keyword>
<dbReference type="InterPro" id="IPR003593">
    <property type="entry name" value="AAA+_ATPase"/>
</dbReference>
<dbReference type="GO" id="GO:0034040">
    <property type="term" value="F:ATPase-coupled lipid transmembrane transporter activity"/>
    <property type="evidence" value="ECO:0007669"/>
    <property type="project" value="TreeGrafter"/>
</dbReference>
<feature type="domain" description="ABC transporter" evidence="12">
    <location>
        <begin position="372"/>
        <end position="612"/>
    </location>
</feature>
<keyword evidence="10 11" id="KW-0472">Membrane</keyword>
<feature type="transmembrane region" description="Helical" evidence="11">
    <location>
        <begin position="175"/>
        <end position="201"/>
    </location>
</feature>
<dbReference type="GO" id="GO:0016887">
    <property type="term" value="F:ATP hydrolysis activity"/>
    <property type="evidence" value="ECO:0007669"/>
    <property type="project" value="InterPro"/>
</dbReference>
<comment type="subcellular location">
    <subcellularLocation>
        <location evidence="1">Cell membrane</location>
        <topology evidence="1">Multi-pass membrane protein</topology>
    </subcellularLocation>
</comment>
<dbReference type="SUPFAM" id="SSF52540">
    <property type="entry name" value="P-loop containing nucleoside triphosphate hydrolases"/>
    <property type="match status" value="1"/>
</dbReference>
<keyword evidence="4" id="KW-1003">Cell membrane</keyword>
<name>A0AA41Z5G0_9HYPH</name>
<feature type="domain" description="ABC transmembrane type-1" evidence="13">
    <location>
        <begin position="38"/>
        <end position="337"/>
    </location>
</feature>
<dbReference type="AlphaFoldDB" id="A0AA41Z5G0"/>
<dbReference type="InterPro" id="IPR011527">
    <property type="entry name" value="ABC1_TM_dom"/>
</dbReference>
<reference evidence="14" key="1">
    <citation type="submission" date="2022-05" db="EMBL/GenBank/DDBJ databases">
        <authorList>
            <person name="Pankratov T."/>
        </authorList>
    </citation>
    <scope>NUCLEOTIDE SEQUENCE</scope>
    <source>
        <strain evidence="14">BP6-180914</strain>
    </source>
</reference>
<evidence type="ECO:0000256" key="1">
    <source>
        <dbReference type="ARBA" id="ARBA00004651"/>
    </source>
</evidence>
<dbReference type="PROSITE" id="PS50893">
    <property type="entry name" value="ABC_TRANSPORTER_2"/>
    <property type="match status" value="1"/>
</dbReference>
<dbReference type="InterPro" id="IPR017871">
    <property type="entry name" value="ABC_transporter-like_CS"/>
</dbReference>
<evidence type="ECO:0000256" key="5">
    <source>
        <dbReference type="ARBA" id="ARBA00022597"/>
    </source>
</evidence>
<keyword evidence="9 11" id="KW-1133">Transmembrane helix</keyword>
<evidence type="ECO:0000313" key="14">
    <source>
        <dbReference type="EMBL" id="MCW6510838.1"/>
    </source>
</evidence>
<dbReference type="InterPro" id="IPR003439">
    <property type="entry name" value="ABC_transporter-like_ATP-bd"/>
</dbReference>
<dbReference type="PROSITE" id="PS50929">
    <property type="entry name" value="ABC_TM1F"/>
    <property type="match status" value="1"/>
</dbReference>
<keyword evidence="3" id="KW-0813">Transport</keyword>
<dbReference type="RefSeq" id="WP_282587210.1">
    <property type="nucleotide sequence ID" value="NZ_JAMOIM010000018.1"/>
</dbReference>
<proteinExistence type="inferred from homology"/>
<dbReference type="PANTHER" id="PTHR24221">
    <property type="entry name" value="ATP-BINDING CASSETTE SUB-FAMILY B"/>
    <property type="match status" value="1"/>
</dbReference>
<dbReference type="InterPro" id="IPR027417">
    <property type="entry name" value="P-loop_NTPase"/>
</dbReference>
<dbReference type="InterPro" id="IPR039421">
    <property type="entry name" value="Type_1_exporter"/>
</dbReference>
<dbReference type="EMBL" id="JAMOIM010000018">
    <property type="protein sequence ID" value="MCW6510838.1"/>
    <property type="molecule type" value="Genomic_DNA"/>
</dbReference>
<organism evidence="14 15">
    <name type="scientific">Lichenifustis flavocetrariae</name>
    <dbReference type="NCBI Taxonomy" id="2949735"/>
    <lineage>
        <taxon>Bacteria</taxon>
        <taxon>Pseudomonadati</taxon>
        <taxon>Pseudomonadota</taxon>
        <taxon>Alphaproteobacteria</taxon>
        <taxon>Hyphomicrobiales</taxon>
        <taxon>Lichenihabitantaceae</taxon>
        <taxon>Lichenifustis</taxon>
    </lineage>
</organism>
<dbReference type="Pfam" id="PF00005">
    <property type="entry name" value="ABC_tran"/>
    <property type="match status" value="1"/>
</dbReference>
<evidence type="ECO:0000256" key="11">
    <source>
        <dbReference type="SAM" id="Phobius"/>
    </source>
</evidence>
<accession>A0AA41Z5G0</accession>
<dbReference type="SUPFAM" id="SSF90123">
    <property type="entry name" value="ABC transporter transmembrane region"/>
    <property type="match status" value="1"/>
</dbReference>
<feature type="transmembrane region" description="Helical" evidence="11">
    <location>
        <begin position="21"/>
        <end position="42"/>
    </location>
</feature>
<evidence type="ECO:0000259" key="12">
    <source>
        <dbReference type="PROSITE" id="PS50893"/>
    </source>
</evidence>
<keyword evidence="6 11" id="KW-0812">Transmembrane</keyword>
<dbReference type="GO" id="GO:0005524">
    <property type="term" value="F:ATP binding"/>
    <property type="evidence" value="ECO:0007669"/>
    <property type="project" value="UniProtKB-KW"/>
</dbReference>
<gene>
    <name evidence="14" type="ORF">M8523_22750</name>
</gene>
<dbReference type="InterPro" id="IPR036640">
    <property type="entry name" value="ABC1_TM_sf"/>
</dbReference>
<sequence>MNLKLDAIRTMLRDRAGPFRHLVSLFRLVWTASPALTVGSLGLRLARAVLPLLGLVVGKLIIDAVVSQTRLPSPGDSLIDWIFSGRLDRLIVLLSLEFALALLSNGLGRASALADSLLSERYSNFASIRLMNHAATLDLEQLESSAEQDRLDRARRQVTGRTSLLTQIFGQAQDILTIISLAAGLIAYAPWLIALLCLALIPSFLGEKHFNAQSYRIDYFRTPERRQLDYLRYLGSSTETAKEIKLFGLNGFLAQRFERFADAMYADNRGLAIRRAAWGAAFSGVGSLAYYLAYFLIVWRAASGRFSLGDLTFLAGSFLRLRGLLEGLLLGFSQMAGQVLYLADLFDFFELRPTIVSPALPLPVPHPIQIGFVFEDVGYRYAGSETWAVRHLDLTLHSGEVLALVGQNGAGKTTIVKLLARLYDPTEGRVLLDGRDLRDYDLAQLRARVGVIFQDFVRFHLTAAENIGVGRVDDLTDRPRVAEAAVRSLADRLIDRLPLGYDQPLGRRFNNGIDLSGGEWQKIAIARAYMREADVLILDEPTAALDARAEYEVFERFKDLSRGKTAILISHRFSTVRMADRIVVLGGGRVIETGTHESLLASGGNYAELFDLQASGYR</sequence>
<comment type="similarity">
    <text evidence="2">Belongs to the ABC transporter superfamily.</text>
</comment>
<evidence type="ECO:0000256" key="3">
    <source>
        <dbReference type="ARBA" id="ARBA00022448"/>
    </source>
</evidence>
<dbReference type="Gene3D" id="1.20.1560.10">
    <property type="entry name" value="ABC transporter type 1, transmembrane domain"/>
    <property type="match status" value="1"/>
</dbReference>
<comment type="caution">
    <text evidence="14">The sequence shown here is derived from an EMBL/GenBank/DDBJ whole genome shotgun (WGS) entry which is preliminary data.</text>
</comment>
<dbReference type="GO" id="GO:0005886">
    <property type="term" value="C:plasma membrane"/>
    <property type="evidence" value="ECO:0007669"/>
    <property type="project" value="UniProtKB-SubCell"/>
</dbReference>
<keyword evidence="8 14" id="KW-0067">ATP-binding</keyword>
<protein>
    <submittedName>
        <fullName evidence="14">ABC transporter ATP-binding protein/permease</fullName>
    </submittedName>
</protein>
<dbReference type="FunFam" id="3.40.50.300:FF:000221">
    <property type="entry name" value="Multidrug ABC transporter ATP-binding protein"/>
    <property type="match status" value="1"/>
</dbReference>
<evidence type="ECO:0000256" key="7">
    <source>
        <dbReference type="ARBA" id="ARBA00022741"/>
    </source>
</evidence>
<evidence type="ECO:0000256" key="4">
    <source>
        <dbReference type="ARBA" id="ARBA00022475"/>
    </source>
</evidence>
<evidence type="ECO:0000256" key="6">
    <source>
        <dbReference type="ARBA" id="ARBA00022692"/>
    </source>
</evidence>
<evidence type="ECO:0000313" key="15">
    <source>
        <dbReference type="Proteomes" id="UP001165667"/>
    </source>
</evidence>
<keyword evidence="5" id="KW-0762">Sugar transport</keyword>